<organism evidence="2 3">
    <name type="scientific">Branchiostoma lanceolatum</name>
    <name type="common">Common lancelet</name>
    <name type="synonym">Amphioxus lanceolatum</name>
    <dbReference type="NCBI Taxonomy" id="7740"/>
    <lineage>
        <taxon>Eukaryota</taxon>
        <taxon>Metazoa</taxon>
        <taxon>Chordata</taxon>
        <taxon>Cephalochordata</taxon>
        <taxon>Leptocardii</taxon>
        <taxon>Amphioxiformes</taxon>
        <taxon>Branchiostomatidae</taxon>
        <taxon>Branchiostoma</taxon>
    </lineage>
</organism>
<evidence type="ECO:0000313" key="2">
    <source>
        <dbReference type="EMBL" id="CAH1258532.1"/>
    </source>
</evidence>
<accession>A0A8J9ZR14</accession>
<reference evidence="2" key="1">
    <citation type="submission" date="2022-01" db="EMBL/GenBank/DDBJ databases">
        <authorList>
            <person name="Braso-Vives M."/>
        </authorList>
    </citation>
    <scope>NUCLEOTIDE SEQUENCE</scope>
</reference>
<dbReference type="EMBL" id="OV696688">
    <property type="protein sequence ID" value="CAH1258532.1"/>
    <property type="molecule type" value="Genomic_DNA"/>
</dbReference>
<feature type="compositionally biased region" description="Polar residues" evidence="1">
    <location>
        <begin position="160"/>
        <end position="170"/>
    </location>
</feature>
<protein>
    <submittedName>
        <fullName evidence="2">Hypp2026 protein</fullName>
    </submittedName>
</protein>
<dbReference type="Proteomes" id="UP000838412">
    <property type="component" value="Chromosome 3"/>
</dbReference>
<proteinExistence type="predicted"/>
<evidence type="ECO:0000313" key="3">
    <source>
        <dbReference type="Proteomes" id="UP000838412"/>
    </source>
</evidence>
<gene>
    <name evidence="2" type="primary">Hypp2026</name>
    <name evidence="2" type="ORF">BLAG_LOCUS16066</name>
</gene>
<feature type="region of interest" description="Disordered" evidence="1">
    <location>
        <begin position="137"/>
        <end position="170"/>
    </location>
</feature>
<name>A0A8J9ZR14_BRALA</name>
<sequence>MGCNCSSLQGSGNCPHFPDQQNGTWLPVDDKDSTVYSRNQYGLSSSQTGTLQVQNGTRLKTLTSLVKGGHKNVRASTPEEHVSIKDILVASDNVTSSTPDNQQQYHHLKNLLRGTGQPLVNNPQSCNIHHKEVKECSTESDTSDSDSGTTIEKEWLGRSQGENLPKTTLENNQERIPTWDGSEYVTNDHFFSGISNDHWPGEKEPQAAQCAVNGLSSPVTVHSDESTGLSSPRSDLDFWHLSQTESSLGEQNVLNMSLDGLLRKVVSFGSSFVFT</sequence>
<dbReference type="OrthoDB" id="10376828at2759"/>
<keyword evidence="3" id="KW-1185">Reference proteome</keyword>
<dbReference type="AlphaFoldDB" id="A0A8J9ZR14"/>
<evidence type="ECO:0000256" key="1">
    <source>
        <dbReference type="SAM" id="MobiDB-lite"/>
    </source>
</evidence>